<dbReference type="AlphaFoldDB" id="A0A433QL18"/>
<reference evidence="2 3" key="1">
    <citation type="journal article" date="2018" name="New Phytol.">
        <title>Phylogenomics of Endogonaceae and evolution of mycorrhizas within Mucoromycota.</title>
        <authorList>
            <person name="Chang Y."/>
            <person name="Desiro A."/>
            <person name="Na H."/>
            <person name="Sandor L."/>
            <person name="Lipzen A."/>
            <person name="Clum A."/>
            <person name="Barry K."/>
            <person name="Grigoriev I.V."/>
            <person name="Martin F.M."/>
            <person name="Stajich J.E."/>
            <person name="Smith M.E."/>
            <person name="Bonito G."/>
            <person name="Spatafora J.W."/>
        </authorList>
    </citation>
    <scope>NUCLEOTIDE SEQUENCE [LARGE SCALE GENOMIC DNA]</scope>
    <source>
        <strain evidence="2 3">AD002</strain>
    </source>
</reference>
<evidence type="ECO:0000313" key="3">
    <source>
        <dbReference type="Proteomes" id="UP000274822"/>
    </source>
</evidence>
<gene>
    <name evidence="2" type="ORF">BC938DRAFT_479350</name>
</gene>
<name>A0A433QL18_9FUNG</name>
<accession>A0A433QL18</accession>
<comment type="caution">
    <text evidence="2">The sequence shown here is derived from an EMBL/GenBank/DDBJ whole genome shotgun (WGS) entry which is preliminary data.</text>
</comment>
<evidence type="ECO:0000256" key="1">
    <source>
        <dbReference type="SAM" id="MobiDB-lite"/>
    </source>
</evidence>
<organism evidence="2 3">
    <name type="scientific">Jimgerdemannia flammicorona</name>
    <dbReference type="NCBI Taxonomy" id="994334"/>
    <lineage>
        <taxon>Eukaryota</taxon>
        <taxon>Fungi</taxon>
        <taxon>Fungi incertae sedis</taxon>
        <taxon>Mucoromycota</taxon>
        <taxon>Mucoromycotina</taxon>
        <taxon>Endogonomycetes</taxon>
        <taxon>Endogonales</taxon>
        <taxon>Endogonaceae</taxon>
        <taxon>Jimgerdemannia</taxon>
    </lineage>
</organism>
<proteinExistence type="predicted"/>
<sequence>MYRQPNPTHPVPASTLRKEPPRKTLTPTLHRRTMLMKLLLLAVSLGTVPFTAAQTPSSSSVTPTVALTTTVTVTATPAASRMSKFRHVPWDKHLHVSHRFWRTGLQHPSRATRNASNSQCQCDDGFIGVNCNGMLRTCLIDSVHDHIAQSYTLIPLLSQSARTITHAAPAPPPTSVSTAMRNWSATPCPLSITGTLCSVPSPVR</sequence>
<dbReference type="Proteomes" id="UP000274822">
    <property type="component" value="Unassembled WGS sequence"/>
</dbReference>
<dbReference type="EMBL" id="RBNJ01003828">
    <property type="protein sequence ID" value="RUS30470.1"/>
    <property type="molecule type" value="Genomic_DNA"/>
</dbReference>
<evidence type="ECO:0000313" key="2">
    <source>
        <dbReference type="EMBL" id="RUS30470.1"/>
    </source>
</evidence>
<protein>
    <submittedName>
        <fullName evidence="2">Uncharacterized protein</fullName>
    </submittedName>
</protein>
<feature type="region of interest" description="Disordered" evidence="1">
    <location>
        <begin position="1"/>
        <end position="26"/>
    </location>
</feature>
<keyword evidence="3" id="KW-1185">Reference proteome</keyword>